<evidence type="ECO:0000313" key="5">
    <source>
        <dbReference type="EMBL" id="SFI38572.1"/>
    </source>
</evidence>
<evidence type="ECO:0000313" key="6">
    <source>
        <dbReference type="Proteomes" id="UP000199377"/>
    </source>
</evidence>
<dbReference type="OrthoDB" id="9803988at2"/>
<evidence type="ECO:0000256" key="2">
    <source>
        <dbReference type="ARBA" id="ARBA00005695"/>
    </source>
</evidence>
<organism evidence="5 6">
    <name type="scientific">Albimonas pacifica</name>
    <dbReference type="NCBI Taxonomy" id="1114924"/>
    <lineage>
        <taxon>Bacteria</taxon>
        <taxon>Pseudomonadati</taxon>
        <taxon>Pseudomonadota</taxon>
        <taxon>Alphaproteobacteria</taxon>
        <taxon>Rhodobacterales</taxon>
        <taxon>Paracoccaceae</taxon>
        <taxon>Albimonas</taxon>
    </lineage>
</organism>
<dbReference type="Gene3D" id="3.40.190.10">
    <property type="entry name" value="Periplasmic binding protein-like II"/>
    <property type="match status" value="1"/>
</dbReference>
<keyword evidence="3" id="KW-0732">Signal</keyword>
<proteinExistence type="inferred from homology"/>
<protein>
    <submittedName>
        <fullName evidence="5">Peptide/nickel transport system substrate-binding protein</fullName>
    </submittedName>
</protein>
<dbReference type="SUPFAM" id="SSF53850">
    <property type="entry name" value="Periplasmic binding protein-like II"/>
    <property type="match status" value="1"/>
</dbReference>
<dbReference type="Gene3D" id="3.10.105.10">
    <property type="entry name" value="Dipeptide-binding Protein, Domain 3"/>
    <property type="match status" value="1"/>
</dbReference>
<evidence type="ECO:0000256" key="3">
    <source>
        <dbReference type="SAM" id="SignalP"/>
    </source>
</evidence>
<dbReference type="PANTHER" id="PTHR30290">
    <property type="entry name" value="PERIPLASMIC BINDING COMPONENT OF ABC TRANSPORTER"/>
    <property type="match status" value="1"/>
</dbReference>
<dbReference type="GO" id="GO:0015833">
    <property type="term" value="P:peptide transport"/>
    <property type="evidence" value="ECO:0007669"/>
    <property type="project" value="TreeGrafter"/>
</dbReference>
<dbReference type="Pfam" id="PF00496">
    <property type="entry name" value="SBP_bac_5"/>
    <property type="match status" value="1"/>
</dbReference>
<dbReference type="AlphaFoldDB" id="A0A1I3HSB8"/>
<dbReference type="STRING" id="1114924.SAMN05216258_106145"/>
<name>A0A1I3HSB8_9RHOB</name>
<dbReference type="InterPro" id="IPR039424">
    <property type="entry name" value="SBP_5"/>
</dbReference>
<evidence type="ECO:0000256" key="1">
    <source>
        <dbReference type="ARBA" id="ARBA00004418"/>
    </source>
</evidence>
<dbReference type="InterPro" id="IPR000914">
    <property type="entry name" value="SBP_5_dom"/>
</dbReference>
<feature type="domain" description="Solute-binding protein family 5" evidence="4">
    <location>
        <begin position="140"/>
        <end position="559"/>
    </location>
</feature>
<dbReference type="Proteomes" id="UP000199377">
    <property type="component" value="Unassembled WGS sequence"/>
</dbReference>
<dbReference type="RefSeq" id="WP_092860503.1">
    <property type="nucleotide sequence ID" value="NZ_FOQH01000006.1"/>
</dbReference>
<feature type="chain" id="PRO_5011435794" evidence="3">
    <location>
        <begin position="25"/>
        <end position="685"/>
    </location>
</feature>
<dbReference type="PANTHER" id="PTHR30290:SF62">
    <property type="entry name" value="OLIGOPEPTIDE ABC TRANSPORTER, PERIPLASMIC OLIGOPEPTIDE-BINDING PROTEIN"/>
    <property type="match status" value="1"/>
</dbReference>
<dbReference type="CDD" id="cd08500">
    <property type="entry name" value="PBP2_NikA_DppA_OppA_like_4"/>
    <property type="match status" value="1"/>
</dbReference>
<reference evidence="5 6" key="1">
    <citation type="submission" date="2016-10" db="EMBL/GenBank/DDBJ databases">
        <authorList>
            <person name="de Groot N.N."/>
        </authorList>
    </citation>
    <scope>NUCLEOTIDE SEQUENCE [LARGE SCALE GENOMIC DNA]</scope>
    <source>
        <strain evidence="5 6">CGMCC 1.11030</strain>
    </source>
</reference>
<keyword evidence="6" id="KW-1185">Reference proteome</keyword>
<dbReference type="EMBL" id="FOQH01000006">
    <property type="protein sequence ID" value="SFI38572.1"/>
    <property type="molecule type" value="Genomic_DNA"/>
</dbReference>
<accession>A0A1I3HSB8</accession>
<dbReference type="GO" id="GO:1904680">
    <property type="term" value="F:peptide transmembrane transporter activity"/>
    <property type="evidence" value="ECO:0007669"/>
    <property type="project" value="TreeGrafter"/>
</dbReference>
<feature type="signal peptide" evidence="3">
    <location>
        <begin position="1"/>
        <end position="24"/>
    </location>
</feature>
<sequence>MKRQLLASASLCAVATVFATAAAAQECPTVTVADPMGVAPGAYPQQYDLAEFQELASCALTFQENPEIGALNARITGNPAELPPVAERLPEEPLVVAPYTRIGVYGGVLDGLSNATEAGTSDLLSVRHVNLVRFSDDLQTIVPNVAKSWAWNEDFTELTFVLRRGHKWSDGAPFTAEDVAFWYNDVTMNQNLVEKPRDLWFAGGEPFTVEVVDETTVKFSMAAPKPGLLASFATDFAQPFLPKHFFGPFHPDVSPDADEKARALGFENGYELINFYYGASDWKDVPSPYLKDPAKIPSLPAAVAPTLESHITVEDTTEGRRVVANPYFHMVDTAGNQLPYFNEMAELYVNENEVRILKMVNGEIDYKSQSITLPDAPTLLDGQEAGGYVVDLRPQIASPTITFNLTDADEGKRALFGEKDWRLAMSTAINRDEINSVAYFDLGTPKQMLTFAPTPSFATEAQASFATEYDPDGAKAKLDGLGVVDKDGDGWRDLPDGSPLTLNIQFATQGVATAVIELVAQHWKDVGVNATIKEVTPDEYRAAQSANELSVHVWLHGAPIPVILGDPQPFIAPFGSYFFLRNGMLWAQYIDTDGKEGVEPPAWVGEWKDLVLSWQQHLPGTPESDEIGAKLIEAQLDQFIFIGLVEAPNPIYHSAKLENWETPKTWSYEYYRVYPYRPQQWSLAD</sequence>
<gene>
    <name evidence="5" type="ORF">SAMN05216258_106145</name>
</gene>
<comment type="similarity">
    <text evidence="2">Belongs to the bacterial solute-binding protein 5 family.</text>
</comment>
<comment type="subcellular location">
    <subcellularLocation>
        <location evidence="1">Periplasm</location>
    </subcellularLocation>
</comment>
<evidence type="ECO:0000259" key="4">
    <source>
        <dbReference type="Pfam" id="PF00496"/>
    </source>
</evidence>